<feature type="transmembrane region" description="Helical" evidence="7">
    <location>
        <begin position="32"/>
        <end position="50"/>
    </location>
</feature>
<evidence type="ECO:0000256" key="6">
    <source>
        <dbReference type="ARBA" id="ARBA00023136"/>
    </source>
</evidence>
<keyword evidence="9" id="KW-1185">Reference proteome</keyword>
<dbReference type="AlphaFoldDB" id="A0A2K8KD00"/>
<feature type="transmembrane region" description="Helical" evidence="7">
    <location>
        <begin position="6"/>
        <end position="25"/>
    </location>
</feature>
<evidence type="ECO:0000256" key="4">
    <source>
        <dbReference type="ARBA" id="ARBA00022692"/>
    </source>
</evidence>
<evidence type="ECO:0000256" key="2">
    <source>
        <dbReference type="ARBA" id="ARBA00010388"/>
    </source>
</evidence>
<evidence type="ECO:0000256" key="1">
    <source>
        <dbReference type="ARBA" id="ARBA00004651"/>
    </source>
</evidence>
<keyword evidence="3" id="KW-1003">Cell membrane</keyword>
<gene>
    <name evidence="8" type="ORF">BG454_01315</name>
</gene>
<reference evidence="8 9" key="1">
    <citation type="submission" date="2017-11" db="EMBL/GenBank/DDBJ databases">
        <title>Revised Sequence and Annotation of the Rhodobaca barguzinensis strain alga05 Genome.</title>
        <authorList>
            <person name="Kopejtka K."/>
            <person name="Tomasch J.M."/>
            <person name="Bunk B."/>
            <person name="Koblizek M."/>
        </authorList>
    </citation>
    <scope>NUCLEOTIDE SEQUENCE [LARGE SCALE GENOMIC DNA]</scope>
    <source>
        <strain evidence="9">alga05</strain>
    </source>
</reference>
<dbReference type="RefSeq" id="WP_071480019.1">
    <property type="nucleotide sequence ID" value="NZ_CP024899.1"/>
</dbReference>
<evidence type="ECO:0000313" key="9">
    <source>
        <dbReference type="Proteomes" id="UP000228948"/>
    </source>
</evidence>
<dbReference type="EMBL" id="CP024899">
    <property type="protein sequence ID" value="ATX64638.1"/>
    <property type="molecule type" value="Genomic_DNA"/>
</dbReference>
<evidence type="ECO:0000256" key="7">
    <source>
        <dbReference type="SAM" id="Phobius"/>
    </source>
</evidence>
<dbReference type="Pfam" id="PF00420">
    <property type="entry name" value="Oxidored_q2"/>
    <property type="match status" value="1"/>
</dbReference>
<dbReference type="InterPro" id="IPR039428">
    <property type="entry name" value="NUOK/Mnh_C1-like"/>
</dbReference>
<dbReference type="KEGG" id="rbg:BG454_01315"/>
<feature type="transmembrane region" description="Helical" evidence="7">
    <location>
        <begin position="62"/>
        <end position="85"/>
    </location>
</feature>
<dbReference type="Proteomes" id="UP000228948">
    <property type="component" value="Chromosome"/>
</dbReference>
<keyword evidence="5 7" id="KW-1133">Transmembrane helix</keyword>
<dbReference type="PANTHER" id="PTHR34583:SF2">
    <property type="entry name" value="ANTIPORTER SUBUNIT MNHC2-RELATED"/>
    <property type="match status" value="1"/>
</dbReference>
<evidence type="ECO:0000256" key="5">
    <source>
        <dbReference type="ARBA" id="ARBA00022989"/>
    </source>
</evidence>
<comment type="subcellular location">
    <subcellularLocation>
        <location evidence="1">Cell membrane</location>
        <topology evidence="1">Multi-pass membrane protein</topology>
    </subcellularLocation>
</comment>
<dbReference type="InterPro" id="IPR050601">
    <property type="entry name" value="CPA3_antiporter_subunitC"/>
</dbReference>
<evidence type="ECO:0000313" key="8">
    <source>
        <dbReference type="EMBL" id="ATX64638.1"/>
    </source>
</evidence>
<proteinExistence type="inferred from homology"/>
<evidence type="ECO:0000256" key="3">
    <source>
        <dbReference type="ARBA" id="ARBA00022475"/>
    </source>
</evidence>
<comment type="similarity">
    <text evidence="2">Belongs to the CPA3 antiporters (TC 2.A.63) subunit C family.</text>
</comment>
<dbReference type="GO" id="GO:0005886">
    <property type="term" value="C:plasma membrane"/>
    <property type="evidence" value="ECO:0007669"/>
    <property type="project" value="UniProtKB-SubCell"/>
</dbReference>
<protein>
    <recommendedName>
        <fullName evidence="10">Na+/H+ antiporter subunit C</fullName>
    </recommendedName>
</protein>
<sequence>MNLTVFALTGAALVGLGVYGLIARVHMLRRIMAFNLIGSGLFLFFGAAGARGVGLDPIPQALIITGIVVALSASALAVGLVVALARSSGTACLPDEAGDT</sequence>
<dbReference type="STRING" id="441209.GCA_001870665_00972"/>
<dbReference type="Gene3D" id="1.10.287.3510">
    <property type="match status" value="1"/>
</dbReference>
<dbReference type="PANTHER" id="PTHR34583">
    <property type="entry name" value="ANTIPORTER SUBUNIT MNHC2-RELATED"/>
    <property type="match status" value="1"/>
</dbReference>
<accession>A0A2K8KD00</accession>
<name>A0A2K8KD00_9RHOB</name>
<organism evidence="8 9">
    <name type="scientific">Roseinatronobacter bogoriensis subsp. barguzinensis</name>
    <dbReference type="NCBI Taxonomy" id="441209"/>
    <lineage>
        <taxon>Bacteria</taxon>
        <taxon>Pseudomonadati</taxon>
        <taxon>Pseudomonadota</taxon>
        <taxon>Alphaproteobacteria</taxon>
        <taxon>Rhodobacterales</taxon>
        <taxon>Paracoccaceae</taxon>
        <taxon>Roseinatronobacter</taxon>
    </lineage>
</organism>
<keyword evidence="4 7" id="KW-0812">Transmembrane</keyword>
<keyword evidence="6 7" id="KW-0472">Membrane</keyword>
<evidence type="ECO:0008006" key="10">
    <source>
        <dbReference type="Google" id="ProtNLM"/>
    </source>
</evidence>